<evidence type="ECO:0000256" key="7">
    <source>
        <dbReference type="ARBA" id="ARBA00023136"/>
    </source>
</evidence>
<keyword evidence="5" id="KW-0769">Symport</keyword>
<reference evidence="10 11" key="1">
    <citation type="submission" date="2019-12" db="EMBL/GenBank/DDBJ databases">
        <authorList>
            <person name="Li M."/>
        </authorList>
    </citation>
    <scope>NUCLEOTIDE SEQUENCE [LARGE SCALE GENOMIC DNA]</scope>
    <source>
        <strain evidence="10 11">GBMRC 2046</strain>
    </source>
</reference>
<dbReference type="SUPFAM" id="SSF103473">
    <property type="entry name" value="MFS general substrate transporter"/>
    <property type="match status" value="1"/>
</dbReference>
<feature type="transmembrane region" description="Helical" evidence="8">
    <location>
        <begin position="184"/>
        <end position="206"/>
    </location>
</feature>
<dbReference type="InterPro" id="IPR051084">
    <property type="entry name" value="H+-coupled_symporters"/>
</dbReference>
<accession>A0A7X3LRJ9</accession>
<feature type="domain" description="Major facilitator superfamily (MFS) profile" evidence="9">
    <location>
        <begin position="12"/>
        <end position="418"/>
    </location>
</feature>
<evidence type="ECO:0000256" key="1">
    <source>
        <dbReference type="ARBA" id="ARBA00004651"/>
    </source>
</evidence>
<evidence type="ECO:0000256" key="3">
    <source>
        <dbReference type="ARBA" id="ARBA00022475"/>
    </source>
</evidence>
<keyword evidence="3" id="KW-1003">Cell membrane</keyword>
<evidence type="ECO:0000313" key="10">
    <source>
        <dbReference type="EMBL" id="MXN63771.1"/>
    </source>
</evidence>
<keyword evidence="2" id="KW-0813">Transport</keyword>
<dbReference type="InterPro" id="IPR005828">
    <property type="entry name" value="MFS_sugar_transport-like"/>
</dbReference>
<keyword evidence="11" id="KW-1185">Reference proteome</keyword>
<evidence type="ECO:0000256" key="6">
    <source>
        <dbReference type="ARBA" id="ARBA00022989"/>
    </source>
</evidence>
<comment type="caution">
    <text evidence="10">The sequence shown here is derived from an EMBL/GenBank/DDBJ whole genome shotgun (WGS) entry which is preliminary data.</text>
</comment>
<dbReference type="PROSITE" id="PS50850">
    <property type="entry name" value="MFS"/>
    <property type="match status" value="1"/>
</dbReference>
<dbReference type="GO" id="GO:0015293">
    <property type="term" value="F:symporter activity"/>
    <property type="evidence" value="ECO:0007669"/>
    <property type="project" value="UniProtKB-KW"/>
</dbReference>
<evidence type="ECO:0000256" key="8">
    <source>
        <dbReference type="SAM" id="Phobius"/>
    </source>
</evidence>
<dbReference type="Gene3D" id="1.20.1250.20">
    <property type="entry name" value="MFS general substrate transporter like domains"/>
    <property type="match status" value="2"/>
</dbReference>
<feature type="transmembrane region" description="Helical" evidence="8">
    <location>
        <begin position="235"/>
        <end position="256"/>
    </location>
</feature>
<dbReference type="RefSeq" id="WP_160774003.1">
    <property type="nucleotide sequence ID" value="NZ_WUMV01000001.1"/>
</dbReference>
<feature type="transmembrane region" description="Helical" evidence="8">
    <location>
        <begin position="326"/>
        <end position="353"/>
    </location>
</feature>
<keyword evidence="4 8" id="KW-0812">Transmembrane</keyword>
<feature type="transmembrane region" description="Helical" evidence="8">
    <location>
        <begin position="276"/>
        <end position="293"/>
    </location>
</feature>
<feature type="transmembrane region" description="Helical" evidence="8">
    <location>
        <begin position="48"/>
        <end position="72"/>
    </location>
</feature>
<name>A0A7X3LRJ9_9HYPH</name>
<feature type="transmembrane region" description="Helical" evidence="8">
    <location>
        <begin position="365"/>
        <end position="387"/>
    </location>
</feature>
<dbReference type="PANTHER" id="PTHR43528">
    <property type="entry name" value="ALPHA-KETOGLUTARATE PERMEASE"/>
    <property type="match status" value="1"/>
</dbReference>
<dbReference type="PANTHER" id="PTHR43528:SF1">
    <property type="entry name" value="ALPHA-KETOGLUTARATE PERMEASE"/>
    <property type="match status" value="1"/>
</dbReference>
<evidence type="ECO:0000259" key="9">
    <source>
        <dbReference type="PROSITE" id="PS50850"/>
    </source>
</evidence>
<gene>
    <name evidence="10" type="ORF">GR183_02540</name>
</gene>
<dbReference type="Pfam" id="PF00083">
    <property type="entry name" value="Sugar_tr"/>
    <property type="match status" value="1"/>
</dbReference>
<dbReference type="Proteomes" id="UP000433101">
    <property type="component" value="Unassembled WGS sequence"/>
</dbReference>
<dbReference type="InterPro" id="IPR036259">
    <property type="entry name" value="MFS_trans_sf"/>
</dbReference>
<feature type="transmembrane region" description="Helical" evidence="8">
    <location>
        <begin position="84"/>
        <end position="102"/>
    </location>
</feature>
<dbReference type="InterPro" id="IPR020846">
    <property type="entry name" value="MFS_dom"/>
</dbReference>
<dbReference type="EMBL" id="WUMV01000001">
    <property type="protein sequence ID" value="MXN63771.1"/>
    <property type="molecule type" value="Genomic_DNA"/>
</dbReference>
<evidence type="ECO:0000313" key="11">
    <source>
        <dbReference type="Proteomes" id="UP000433101"/>
    </source>
</evidence>
<evidence type="ECO:0000256" key="4">
    <source>
        <dbReference type="ARBA" id="ARBA00022692"/>
    </source>
</evidence>
<comment type="subcellular location">
    <subcellularLocation>
        <location evidence="1">Cell membrane</location>
        <topology evidence="1">Multi-pass membrane protein</topology>
    </subcellularLocation>
</comment>
<dbReference type="Pfam" id="PF07690">
    <property type="entry name" value="MFS_1"/>
    <property type="match status" value="1"/>
</dbReference>
<protein>
    <submittedName>
        <fullName evidence="10">MFS transporter</fullName>
    </submittedName>
</protein>
<evidence type="ECO:0000256" key="2">
    <source>
        <dbReference type="ARBA" id="ARBA00022448"/>
    </source>
</evidence>
<dbReference type="GO" id="GO:0005886">
    <property type="term" value="C:plasma membrane"/>
    <property type="evidence" value="ECO:0007669"/>
    <property type="project" value="UniProtKB-SubCell"/>
</dbReference>
<organism evidence="10 11">
    <name type="scientific">Stappia sediminis</name>
    <dbReference type="NCBI Taxonomy" id="2692190"/>
    <lineage>
        <taxon>Bacteria</taxon>
        <taxon>Pseudomonadati</taxon>
        <taxon>Pseudomonadota</taxon>
        <taxon>Alphaproteobacteria</taxon>
        <taxon>Hyphomicrobiales</taxon>
        <taxon>Stappiaceae</taxon>
        <taxon>Stappia</taxon>
    </lineage>
</organism>
<feature type="transmembrane region" description="Helical" evidence="8">
    <location>
        <begin position="393"/>
        <end position="413"/>
    </location>
</feature>
<keyword evidence="7 8" id="KW-0472">Membrane</keyword>
<keyword evidence="6 8" id="KW-1133">Transmembrane helix</keyword>
<feature type="transmembrane region" description="Helical" evidence="8">
    <location>
        <begin position="108"/>
        <end position="128"/>
    </location>
</feature>
<dbReference type="AlphaFoldDB" id="A0A7X3LRJ9"/>
<evidence type="ECO:0000256" key="5">
    <source>
        <dbReference type="ARBA" id="ARBA00022847"/>
    </source>
</evidence>
<feature type="transmembrane region" description="Helical" evidence="8">
    <location>
        <begin position="300"/>
        <end position="320"/>
    </location>
</feature>
<feature type="transmembrane region" description="Helical" evidence="8">
    <location>
        <begin position="148"/>
        <end position="172"/>
    </location>
</feature>
<feature type="transmembrane region" description="Helical" evidence="8">
    <location>
        <begin position="21"/>
        <end position="42"/>
    </location>
</feature>
<dbReference type="InterPro" id="IPR011701">
    <property type="entry name" value="MFS"/>
</dbReference>
<proteinExistence type="predicted"/>
<sequence length="419" mass="44680">MQVKGTNLSPRSVMAAVSGNILEWYDFTVYGFLAPILGRIFFPSDDHIASLLASFAVLAVGYAARPVGSVIFGHIGDRFGRKPAMIWSVLIMGAGSVAVGLLPTHAQIGFAAALLLTAVRIIQGIAVAGEYTASGVLVIEEASPSSRFFVGSWIPFAMMWGCVLGSGVPAVVSSTVSTEAMSAWGWRLPFFAGGLLALVSLVLRLYMNESSAMAKVARTRISPVFAALTRHWREILQMIGLLIPTAIIYFIIFVYAASYLTDQMHFSTSEALDISTLNLVIIAFVVLAAGYAADRLGYRAVFLIGVAGTFLFAWPLWYLMHGTTLGFVFAGQLGFSILNAIGWALSLTVLSGLVPADVRCSAVAIGYNCCMAAFGGTTPFIATYLVARTGDDFAPVYYVLAATAVSLAVVLKLPKTLEF</sequence>